<accession>A0A9N8S0A0</accession>
<proteinExistence type="predicted"/>
<keyword evidence="3" id="KW-1185">Reference proteome</keyword>
<evidence type="ECO:0000313" key="2">
    <source>
        <dbReference type="EMBL" id="CAG4922079.1"/>
    </source>
</evidence>
<feature type="signal peptide" evidence="1">
    <location>
        <begin position="1"/>
        <end position="24"/>
    </location>
</feature>
<dbReference type="EMBL" id="CAJQZC010000013">
    <property type="protein sequence ID" value="CAG4922079.1"/>
    <property type="molecule type" value="Genomic_DNA"/>
</dbReference>
<feature type="chain" id="PRO_5040281978" description="DUF4148 domain-containing protein" evidence="1">
    <location>
        <begin position="25"/>
        <end position="132"/>
    </location>
</feature>
<evidence type="ECO:0008006" key="4">
    <source>
        <dbReference type="Google" id="ProtNLM"/>
    </source>
</evidence>
<gene>
    <name evidence="2" type="ORF">LMG31841_05152</name>
</gene>
<name>A0A9N8S0A0_9BURK</name>
<protein>
    <recommendedName>
        <fullName evidence="4">DUF4148 domain-containing protein</fullName>
    </recommendedName>
</protein>
<dbReference type="Proteomes" id="UP000789704">
    <property type="component" value="Unassembled WGS sequence"/>
</dbReference>
<sequence>MMHPQRVTAAMLLAAAGWSAGAWGQLHSADEAIQSAGRAAHFGSAVCGFTADQVAHYKAKLRASTPEANDFDYQWNYGWTQQERSLLQYQTLRTTNPQAYAERAKGDCNRLRFRIKNTRAAASGGGPETTKP</sequence>
<evidence type="ECO:0000313" key="3">
    <source>
        <dbReference type="Proteomes" id="UP000789704"/>
    </source>
</evidence>
<comment type="caution">
    <text evidence="2">The sequence shown here is derived from an EMBL/GenBank/DDBJ whole genome shotgun (WGS) entry which is preliminary data.</text>
</comment>
<reference evidence="2" key="1">
    <citation type="submission" date="2021-04" db="EMBL/GenBank/DDBJ databases">
        <authorList>
            <person name="Vanwijnsberghe S."/>
        </authorList>
    </citation>
    <scope>NUCLEOTIDE SEQUENCE</scope>
    <source>
        <strain evidence="2">LMG 31841</strain>
    </source>
</reference>
<dbReference type="AlphaFoldDB" id="A0A9N8S0A0"/>
<keyword evidence="1" id="KW-0732">Signal</keyword>
<evidence type="ECO:0000256" key="1">
    <source>
        <dbReference type="SAM" id="SignalP"/>
    </source>
</evidence>
<organism evidence="2 3">
    <name type="scientific">Paraburkholderia saeva</name>
    <dbReference type="NCBI Taxonomy" id="2777537"/>
    <lineage>
        <taxon>Bacteria</taxon>
        <taxon>Pseudomonadati</taxon>
        <taxon>Pseudomonadota</taxon>
        <taxon>Betaproteobacteria</taxon>
        <taxon>Burkholderiales</taxon>
        <taxon>Burkholderiaceae</taxon>
        <taxon>Paraburkholderia</taxon>
    </lineage>
</organism>